<dbReference type="EMBL" id="CP039349">
    <property type="protein sequence ID" value="QCD94503.1"/>
    <property type="molecule type" value="Genomic_DNA"/>
</dbReference>
<gene>
    <name evidence="1" type="ORF">DEO72_LG5g2587</name>
</gene>
<name>A0A4D6M148_VIGUN</name>
<evidence type="ECO:0000313" key="2">
    <source>
        <dbReference type="Proteomes" id="UP000501690"/>
    </source>
</evidence>
<accession>A0A4D6M148</accession>
<dbReference type="Proteomes" id="UP000501690">
    <property type="component" value="Linkage Group LG5"/>
</dbReference>
<keyword evidence="2" id="KW-1185">Reference proteome</keyword>
<dbReference type="AlphaFoldDB" id="A0A4D6M148"/>
<dbReference type="PANTHER" id="PTHR33193">
    <property type="entry name" value="DOMAIN PROTEIN, PUTATIVE (DUF3511)-RELATED"/>
    <property type="match status" value="1"/>
</dbReference>
<protein>
    <submittedName>
        <fullName evidence="1">Uncharacterized protein</fullName>
    </submittedName>
</protein>
<sequence length="118" mass="12989">MAASSSSSSSCTSPSKTLPLSCILSNTKPTQIMDKNNSLPKFSCSYSEFGFTERSNSYNFNGPLQKGTGFCAANDPELKRKKRIKSYNVFTVEGKLKTSVRNGFKWIKNKLGDIRTGV</sequence>
<evidence type="ECO:0000313" key="1">
    <source>
        <dbReference type="EMBL" id="QCD94503.1"/>
    </source>
</evidence>
<reference evidence="1 2" key="1">
    <citation type="submission" date="2019-04" db="EMBL/GenBank/DDBJ databases">
        <title>An improved genome assembly and genetic linkage map for asparagus bean, Vigna unguiculata ssp. sesquipedialis.</title>
        <authorList>
            <person name="Xia Q."/>
            <person name="Zhang R."/>
            <person name="Dong Y."/>
        </authorList>
    </citation>
    <scope>NUCLEOTIDE SEQUENCE [LARGE SCALE GENOMIC DNA]</scope>
    <source>
        <tissue evidence="1">Leaf</tissue>
    </source>
</reference>
<dbReference type="PANTHER" id="PTHR33193:SF7">
    <property type="entry name" value="OS06G0686600 PROTEIN"/>
    <property type="match status" value="1"/>
</dbReference>
<proteinExistence type="predicted"/>
<dbReference type="InterPro" id="IPR021899">
    <property type="entry name" value="DUF3511"/>
</dbReference>
<organism evidence="1 2">
    <name type="scientific">Vigna unguiculata</name>
    <name type="common">Cowpea</name>
    <dbReference type="NCBI Taxonomy" id="3917"/>
    <lineage>
        <taxon>Eukaryota</taxon>
        <taxon>Viridiplantae</taxon>
        <taxon>Streptophyta</taxon>
        <taxon>Embryophyta</taxon>
        <taxon>Tracheophyta</taxon>
        <taxon>Spermatophyta</taxon>
        <taxon>Magnoliopsida</taxon>
        <taxon>eudicotyledons</taxon>
        <taxon>Gunneridae</taxon>
        <taxon>Pentapetalae</taxon>
        <taxon>rosids</taxon>
        <taxon>fabids</taxon>
        <taxon>Fabales</taxon>
        <taxon>Fabaceae</taxon>
        <taxon>Papilionoideae</taxon>
        <taxon>50 kb inversion clade</taxon>
        <taxon>NPAAA clade</taxon>
        <taxon>indigoferoid/millettioid clade</taxon>
        <taxon>Phaseoleae</taxon>
        <taxon>Vigna</taxon>
    </lineage>
</organism>
<dbReference type="Pfam" id="PF12023">
    <property type="entry name" value="DUF3511"/>
    <property type="match status" value="1"/>
</dbReference>